<name>A0AB39V448_9FUSO</name>
<feature type="region of interest" description="Disordered" evidence="1">
    <location>
        <begin position="25"/>
        <end position="194"/>
    </location>
</feature>
<evidence type="ECO:0000256" key="1">
    <source>
        <dbReference type="SAM" id="MobiDB-lite"/>
    </source>
</evidence>
<organism evidence="3">
    <name type="scientific">Leptotrichia alba</name>
    <dbReference type="NCBI Taxonomy" id="3239304"/>
    <lineage>
        <taxon>Bacteria</taxon>
        <taxon>Fusobacteriati</taxon>
        <taxon>Fusobacteriota</taxon>
        <taxon>Fusobacteriia</taxon>
        <taxon>Fusobacteriales</taxon>
        <taxon>Leptotrichiaceae</taxon>
        <taxon>Leptotrichia</taxon>
    </lineage>
</organism>
<evidence type="ECO:0000256" key="2">
    <source>
        <dbReference type="SAM" id="SignalP"/>
    </source>
</evidence>
<keyword evidence="2" id="KW-0732">Signal</keyword>
<feature type="compositionally biased region" description="Basic and acidic residues" evidence="1">
    <location>
        <begin position="32"/>
        <end position="60"/>
    </location>
</feature>
<feature type="compositionally biased region" description="Low complexity" evidence="1">
    <location>
        <begin position="61"/>
        <end position="90"/>
    </location>
</feature>
<dbReference type="EMBL" id="CP165647">
    <property type="protein sequence ID" value="XDU62236.1"/>
    <property type="molecule type" value="Genomic_DNA"/>
</dbReference>
<feature type="compositionally biased region" description="Low complexity" evidence="1">
    <location>
        <begin position="183"/>
        <end position="194"/>
    </location>
</feature>
<feature type="chain" id="PRO_5044322639" evidence="2">
    <location>
        <begin position="21"/>
        <end position="194"/>
    </location>
</feature>
<evidence type="ECO:0000313" key="3">
    <source>
        <dbReference type="EMBL" id="XDU62236.1"/>
    </source>
</evidence>
<proteinExistence type="predicted"/>
<accession>A0AB39V448</accession>
<dbReference type="AlphaFoldDB" id="A0AB39V448"/>
<feature type="compositionally biased region" description="Polar residues" evidence="1">
    <location>
        <begin position="97"/>
        <end position="106"/>
    </location>
</feature>
<feature type="compositionally biased region" description="Low complexity" evidence="1">
    <location>
        <begin position="163"/>
        <end position="175"/>
    </location>
</feature>
<dbReference type="KEGG" id="lala:AB8B28_11535"/>
<feature type="signal peptide" evidence="2">
    <location>
        <begin position="1"/>
        <end position="20"/>
    </location>
</feature>
<sequence>MKQIKGVLLFLMSIVLVAFGSQNSRSSKNLVKRLEDETKKVGNKIKENELEAQSKKEETTKQPIQQKQPVVVTTTQPQPQSAQPQQPTAALNEDTSKQQTLAMSTENNNFNGKTGNKKNRKNNKNGNLSLNAKNELYKAPKHSRLKNKSSFAANDRPIKVKSQDSVSKSASSSSSTGGGSSSGGASSSDSSSSE</sequence>
<reference evidence="3" key="1">
    <citation type="submission" date="2024-07" db="EMBL/GenBank/DDBJ databases">
        <authorList>
            <person name="Li X.-J."/>
            <person name="Wang X."/>
        </authorList>
    </citation>
    <scope>NUCLEOTIDE SEQUENCE</scope>
    <source>
        <strain evidence="3">HSP-536</strain>
    </source>
</reference>
<feature type="compositionally biased region" description="Low complexity" evidence="1">
    <location>
        <begin position="124"/>
        <end position="134"/>
    </location>
</feature>
<dbReference type="RefSeq" id="WP_369715912.1">
    <property type="nucleotide sequence ID" value="NZ_CP165647.1"/>
</dbReference>
<protein>
    <submittedName>
        <fullName evidence="3">Uncharacterized protein</fullName>
    </submittedName>
</protein>
<gene>
    <name evidence="3" type="ORF">AB8B28_11535</name>
</gene>